<dbReference type="RefSeq" id="WP_034354442.1">
    <property type="nucleotide sequence ID" value="NZ_JRPR02000001.1"/>
</dbReference>
<dbReference type="EMBL" id="JRPR02000001">
    <property type="protein sequence ID" value="TLD97310.1"/>
    <property type="molecule type" value="Genomic_DNA"/>
</dbReference>
<dbReference type="CDD" id="cd10845">
    <property type="entry name" value="DSRM_RNAse_III_family"/>
    <property type="match status" value="1"/>
</dbReference>
<keyword evidence="19" id="KW-1185">Reference proteome</keyword>
<reference evidence="18 19" key="1">
    <citation type="journal article" date="2014" name="Genome Announc.">
        <title>Draft genome sequences of eight enterohepatic helicobacter species isolated from both laboratory and wild rodents.</title>
        <authorList>
            <person name="Sheh A."/>
            <person name="Shen Z."/>
            <person name="Fox J.G."/>
        </authorList>
    </citation>
    <scope>NUCLEOTIDE SEQUENCE [LARGE SCALE GENOMIC DNA]</scope>
    <source>
        <strain evidence="18 19">MIT 09-6949</strain>
    </source>
</reference>
<dbReference type="GO" id="GO:0019843">
    <property type="term" value="F:rRNA binding"/>
    <property type="evidence" value="ECO:0007669"/>
    <property type="project" value="UniProtKB-KW"/>
</dbReference>
<dbReference type="PROSITE" id="PS50137">
    <property type="entry name" value="DS_RBD"/>
    <property type="match status" value="1"/>
</dbReference>
<sequence length="235" mass="26695">MAHTLPKPPHLLEHKLGYTFKKQQLLLEALTHKSYKKPYNNERLEFLGDAVLDLLVGEYLFKKFPHAKEGELSKLRACIVNEKGFMKLAQSIDLGAFLYISQSEEHNKGRQKASILSNAFEALIGAIYLESSLKHAQRIINALLEENYTKIDLDSLFMDYKTALQELTQALYGVIPTYTILNESGPDHKKSFEVALSIQGKEYARASGGSKKEAQQKSAHKAYEILRHLTKKEQE</sequence>
<dbReference type="SMART" id="SM00535">
    <property type="entry name" value="RIBOc"/>
    <property type="match status" value="1"/>
</dbReference>
<dbReference type="Pfam" id="PF00035">
    <property type="entry name" value="dsrm"/>
    <property type="match status" value="1"/>
</dbReference>
<protein>
    <recommendedName>
        <fullName evidence="15">Ribonuclease 3</fullName>
        <ecNumber evidence="15">3.1.26.3</ecNumber>
    </recommendedName>
    <alternativeName>
        <fullName evidence="15">Ribonuclease III</fullName>
        <shortName evidence="15">RNase III</shortName>
    </alternativeName>
</protein>
<dbReference type="GO" id="GO:0042802">
    <property type="term" value="F:identical protein binding"/>
    <property type="evidence" value="ECO:0007669"/>
    <property type="project" value="UniProtKB-ARBA"/>
</dbReference>
<dbReference type="SUPFAM" id="SSF54768">
    <property type="entry name" value="dsRNA-binding domain-like"/>
    <property type="match status" value="1"/>
</dbReference>
<evidence type="ECO:0000256" key="7">
    <source>
        <dbReference type="ARBA" id="ARBA00022664"/>
    </source>
</evidence>
<dbReference type="SUPFAM" id="SSF69065">
    <property type="entry name" value="RNase III domain-like"/>
    <property type="match status" value="1"/>
</dbReference>
<evidence type="ECO:0000256" key="8">
    <source>
        <dbReference type="ARBA" id="ARBA00022694"/>
    </source>
</evidence>
<dbReference type="FunFam" id="3.30.160.20:FF:000003">
    <property type="entry name" value="Ribonuclease 3"/>
    <property type="match status" value="1"/>
</dbReference>
<comment type="catalytic activity">
    <reaction evidence="1 15">
        <text>Endonucleolytic cleavage to 5'-phosphomonoester.</text>
        <dbReference type="EC" id="3.1.26.3"/>
    </reaction>
</comment>
<dbReference type="GO" id="GO:0004525">
    <property type="term" value="F:ribonuclease III activity"/>
    <property type="evidence" value="ECO:0007669"/>
    <property type="project" value="UniProtKB-UniRule"/>
</dbReference>
<dbReference type="SMART" id="SM00358">
    <property type="entry name" value="DSRM"/>
    <property type="match status" value="1"/>
</dbReference>
<evidence type="ECO:0000256" key="11">
    <source>
        <dbReference type="ARBA" id="ARBA00022759"/>
    </source>
</evidence>
<dbReference type="InterPro" id="IPR000999">
    <property type="entry name" value="RNase_III_dom"/>
</dbReference>
<keyword evidence="10 15" id="KW-0479">Metal-binding</keyword>
<feature type="active site" evidence="15">
    <location>
        <position position="121"/>
    </location>
</feature>
<dbReference type="GO" id="GO:0006397">
    <property type="term" value="P:mRNA processing"/>
    <property type="evidence" value="ECO:0007669"/>
    <property type="project" value="UniProtKB-UniRule"/>
</dbReference>
<comment type="cofactor">
    <cofactor evidence="15">
        <name>Mg(2+)</name>
        <dbReference type="ChEBI" id="CHEBI:18420"/>
    </cofactor>
</comment>
<dbReference type="GO" id="GO:0008033">
    <property type="term" value="P:tRNA processing"/>
    <property type="evidence" value="ECO:0007669"/>
    <property type="project" value="UniProtKB-KW"/>
</dbReference>
<feature type="binding site" evidence="15">
    <location>
        <position position="121"/>
    </location>
    <ligand>
        <name>Mg(2+)</name>
        <dbReference type="ChEBI" id="CHEBI:18420"/>
    </ligand>
</feature>
<dbReference type="PANTHER" id="PTHR11207">
    <property type="entry name" value="RIBONUCLEASE III"/>
    <property type="match status" value="1"/>
</dbReference>
<evidence type="ECO:0000256" key="4">
    <source>
        <dbReference type="ARBA" id="ARBA00011738"/>
    </source>
</evidence>
<feature type="binding site" evidence="15">
    <location>
        <position position="118"/>
    </location>
    <ligand>
        <name>Mg(2+)</name>
        <dbReference type="ChEBI" id="CHEBI:18420"/>
    </ligand>
</feature>
<evidence type="ECO:0000256" key="12">
    <source>
        <dbReference type="ARBA" id="ARBA00022801"/>
    </source>
</evidence>
<keyword evidence="6 15" id="KW-0698">rRNA processing</keyword>
<evidence type="ECO:0000256" key="2">
    <source>
        <dbReference type="ARBA" id="ARBA00004496"/>
    </source>
</evidence>
<dbReference type="Pfam" id="PF14622">
    <property type="entry name" value="Ribonucleas_3_3"/>
    <property type="match status" value="1"/>
</dbReference>
<evidence type="ECO:0000313" key="19">
    <source>
        <dbReference type="Proteomes" id="UP000029733"/>
    </source>
</evidence>
<keyword evidence="9 15" id="KW-0540">Nuclease</keyword>
<evidence type="ECO:0000256" key="10">
    <source>
        <dbReference type="ARBA" id="ARBA00022723"/>
    </source>
</evidence>
<keyword evidence="15" id="KW-0699">rRNA-binding</keyword>
<dbReference type="InterPro" id="IPR014720">
    <property type="entry name" value="dsRBD_dom"/>
</dbReference>
<evidence type="ECO:0000256" key="9">
    <source>
        <dbReference type="ARBA" id="ARBA00022722"/>
    </source>
</evidence>
<dbReference type="GO" id="GO:0003725">
    <property type="term" value="F:double-stranded RNA binding"/>
    <property type="evidence" value="ECO:0007669"/>
    <property type="project" value="TreeGrafter"/>
</dbReference>
<dbReference type="PROSITE" id="PS50142">
    <property type="entry name" value="RNASE_3_2"/>
    <property type="match status" value="1"/>
</dbReference>
<comment type="function">
    <text evidence="15">Digests double-stranded RNA. Involved in the processing of primary rRNA transcript to yield the immediate precursors to the large and small rRNAs (23S and 16S). Processes some mRNAs, and tRNAs when they are encoded in the rRNA operon. Processes pre-crRNA and tracrRNA of type II CRISPR loci if present in the organism.</text>
</comment>
<evidence type="ECO:0000256" key="13">
    <source>
        <dbReference type="ARBA" id="ARBA00022842"/>
    </source>
</evidence>
<dbReference type="GO" id="GO:0010468">
    <property type="term" value="P:regulation of gene expression"/>
    <property type="evidence" value="ECO:0007669"/>
    <property type="project" value="TreeGrafter"/>
</dbReference>
<keyword evidence="7 15" id="KW-0507">mRNA processing</keyword>
<dbReference type="InterPro" id="IPR036389">
    <property type="entry name" value="RNase_III_sf"/>
</dbReference>
<evidence type="ECO:0000313" key="18">
    <source>
        <dbReference type="EMBL" id="TLD97310.1"/>
    </source>
</evidence>
<dbReference type="STRING" id="1677920.LS71_04825"/>
<dbReference type="Proteomes" id="UP000029733">
    <property type="component" value="Unassembled WGS sequence"/>
</dbReference>
<keyword evidence="5 15" id="KW-0963">Cytoplasm</keyword>
<dbReference type="Gene3D" id="3.30.160.20">
    <property type="match status" value="1"/>
</dbReference>
<keyword evidence="13 15" id="KW-0460">Magnesium</keyword>
<evidence type="ECO:0000259" key="17">
    <source>
        <dbReference type="PROSITE" id="PS50142"/>
    </source>
</evidence>
<evidence type="ECO:0000256" key="15">
    <source>
        <dbReference type="HAMAP-Rule" id="MF_00104"/>
    </source>
</evidence>
<feature type="domain" description="RNase III" evidence="17">
    <location>
        <begin position="9"/>
        <end position="132"/>
    </location>
</feature>
<dbReference type="NCBIfam" id="TIGR02191">
    <property type="entry name" value="RNaseIII"/>
    <property type="match status" value="1"/>
</dbReference>
<organism evidence="18 19">
    <name type="scientific">Helicobacter jaachi</name>
    <dbReference type="NCBI Taxonomy" id="1677920"/>
    <lineage>
        <taxon>Bacteria</taxon>
        <taxon>Pseudomonadati</taxon>
        <taxon>Campylobacterota</taxon>
        <taxon>Epsilonproteobacteria</taxon>
        <taxon>Campylobacterales</taxon>
        <taxon>Helicobacteraceae</taxon>
        <taxon>Helicobacter</taxon>
    </lineage>
</organism>
<evidence type="ECO:0000259" key="16">
    <source>
        <dbReference type="PROSITE" id="PS50137"/>
    </source>
</evidence>
<comment type="subcellular location">
    <subcellularLocation>
        <location evidence="2 15">Cytoplasm</location>
    </subcellularLocation>
</comment>
<dbReference type="PANTHER" id="PTHR11207:SF0">
    <property type="entry name" value="RIBONUCLEASE 3"/>
    <property type="match status" value="1"/>
</dbReference>
<dbReference type="HAMAP" id="MF_00104">
    <property type="entry name" value="RNase_III"/>
    <property type="match status" value="1"/>
</dbReference>
<keyword evidence="12 15" id="KW-0378">Hydrolase</keyword>
<evidence type="ECO:0000256" key="1">
    <source>
        <dbReference type="ARBA" id="ARBA00000109"/>
    </source>
</evidence>
<dbReference type="PROSITE" id="PS00517">
    <property type="entry name" value="RNASE_3_1"/>
    <property type="match status" value="1"/>
</dbReference>
<feature type="active site" evidence="15">
    <location>
        <position position="49"/>
    </location>
</feature>
<dbReference type="GO" id="GO:0046872">
    <property type="term" value="F:metal ion binding"/>
    <property type="evidence" value="ECO:0007669"/>
    <property type="project" value="UniProtKB-KW"/>
</dbReference>
<dbReference type="CDD" id="cd00593">
    <property type="entry name" value="RIBOc"/>
    <property type="match status" value="1"/>
</dbReference>
<dbReference type="OrthoDB" id="9805026at2"/>
<comment type="similarity">
    <text evidence="3">Belongs to the ribonuclease III family.</text>
</comment>
<feature type="binding site" evidence="15">
    <location>
        <position position="45"/>
    </location>
    <ligand>
        <name>Mg(2+)</name>
        <dbReference type="ChEBI" id="CHEBI:18420"/>
    </ligand>
</feature>
<gene>
    <name evidence="15" type="primary">rnc</name>
    <name evidence="18" type="ORF">LS71_000705</name>
</gene>
<dbReference type="AlphaFoldDB" id="A0A4U8TBK2"/>
<evidence type="ECO:0000256" key="5">
    <source>
        <dbReference type="ARBA" id="ARBA00022490"/>
    </source>
</evidence>
<keyword evidence="14 15" id="KW-0694">RNA-binding</keyword>
<name>A0A4U8TBK2_9HELI</name>
<dbReference type="EC" id="3.1.26.3" evidence="15"/>
<keyword evidence="8 15" id="KW-0819">tRNA processing</keyword>
<evidence type="ECO:0000256" key="3">
    <source>
        <dbReference type="ARBA" id="ARBA00010183"/>
    </source>
</evidence>
<dbReference type="FunFam" id="1.10.1520.10:FF:000001">
    <property type="entry name" value="Ribonuclease 3"/>
    <property type="match status" value="1"/>
</dbReference>
<dbReference type="Gene3D" id="1.10.1520.10">
    <property type="entry name" value="Ribonuclease III domain"/>
    <property type="match status" value="1"/>
</dbReference>
<comment type="caution">
    <text evidence="18">The sequence shown here is derived from an EMBL/GenBank/DDBJ whole genome shotgun (WGS) entry which is preliminary data.</text>
</comment>
<proteinExistence type="inferred from homology"/>
<dbReference type="InterPro" id="IPR011907">
    <property type="entry name" value="RNase_III"/>
</dbReference>
<dbReference type="GO" id="GO:0006364">
    <property type="term" value="P:rRNA processing"/>
    <property type="evidence" value="ECO:0007669"/>
    <property type="project" value="UniProtKB-UniRule"/>
</dbReference>
<evidence type="ECO:0000256" key="14">
    <source>
        <dbReference type="ARBA" id="ARBA00022884"/>
    </source>
</evidence>
<evidence type="ECO:0000256" key="6">
    <source>
        <dbReference type="ARBA" id="ARBA00022552"/>
    </source>
</evidence>
<comment type="subunit">
    <text evidence="4 15">Homodimer.</text>
</comment>
<keyword evidence="11 15" id="KW-0255">Endonuclease</keyword>
<feature type="domain" description="DRBM" evidence="16">
    <location>
        <begin position="159"/>
        <end position="228"/>
    </location>
</feature>
<dbReference type="GO" id="GO:0005737">
    <property type="term" value="C:cytoplasm"/>
    <property type="evidence" value="ECO:0007669"/>
    <property type="project" value="UniProtKB-SubCell"/>
</dbReference>
<accession>A0A4U8TBK2</accession>